<keyword evidence="5" id="KW-1185">Reference proteome</keyword>
<keyword evidence="1" id="KW-0472">Membrane</keyword>
<dbReference type="Pfam" id="PF07494">
    <property type="entry name" value="Reg_prop"/>
    <property type="match status" value="4"/>
</dbReference>
<accession>A0A7K1SM86</accession>
<dbReference type="EMBL" id="WPIN01000019">
    <property type="protein sequence ID" value="MVM34897.1"/>
    <property type="molecule type" value="Genomic_DNA"/>
</dbReference>
<dbReference type="GO" id="GO:0000155">
    <property type="term" value="F:phosphorelay sensor kinase activity"/>
    <property type="evidence" value="ECO:0007669"/>
    <property type="project" value="InterPro"/>
</dbReference>
<dbReference type="AlphaFoldDB" id="A0A7K1SM86"/>
<evidence type="ECO:0000256" key="1">
    <source>
        <dbReference type="SAM" id="Phobius"/>
    </source>
</evidence>
<feature type="transmembrane region" description="Helical" evidence="1">
    <location>
        <begin position="752"/>
        <end position="772"/>
    </location>
</feature>
<dbReference type="Gene3D" id="3.30.565.10">
    <property type="entry name" value="Histidine kinase-like ATPase, C-terminal domain"/>
    <property type="match status" value="1"/>
</dbReference>
<feature type="domain" description="Two component regulator three Y" evidence="3">
    <location>
        <begin position="681"/>
        <end position="745"/>
    </location>
</feature>
<dbReference type="InterPro" id="IPR015943">
    <property type="entry name" value="WD40/YVTN_repeat-like_dom_sf"/>
</dbReference>
<dbReference type="PANTHER" id="PTHR34220:SF7">
    <property type="entry name" value="SENSOR HISTIDINE KINASE YPDA"/>
    <property type="match status" value="1"/>
</dbReference>
<dbReference type="Pfam" id="PF07495">
    <property type="entry name" value="Y_Y_Y"/>
    <property type="match status" value="1"/>
</dbReference>
<evidence type="ECO:0000313" key="5">
    <source>
        <dbReference type="Proteomes" id="UP000436006"/>
    </source>
</evidence>
<dbReference type="InterPro" id="IPR036890">
    <property type="entry name" value="HATPase_C_sf"/>
</dbReference>
<dbReference type="InterPro" id="IPR011123">
    <property type="entry name" value="Y_Y_Y"/>
</dbReference>
<evidence type="ECO:0000259" key="3">
    <source>
        <dbReference type="Pfam" id="PF07495"/>
    </source>
</evidence>
<dbReference type="InterPro" id="IPR013783">
    <property type="entry name" value="Ig-like_fold"/>
</dbReference>
<dbReference type="SUPFAM" id="SSF63829">
    <property type="entry name" value="Calcium-dependent phosphotriesterase"/>
    <property type="match status" value="3"/>
</dbReference>
<dbReference type="GO" id="GO:0016020">
    <property type="term" value="C:membrane"/>
    <property type="evidence" value="ECO:0007669"/>
    <property type="project" value="InterPro"/>
</dbReference>
<evidence type="ECO:0008006" key="6">
    <source>
        <dbReference type="Google" id="ProtNLM"/>
    </source>
</evidence>
<dbReference type="SUPFAM" id="SSF55874">
    <property type="entry name" value="ATPase domain of HSP90 chaperone/DNA topoisomerase II/histidine kinase"/>
    <property type="match status" value="1"/>
</dbReference>
<dbReference type="Gene3D" id="2.130.10.10">
    <property type="entry name" value="YVTN repeat-like/Quinoprotein amine dehydrogenase"/>
    <property type="match status" value="3"/>
</dbReference>
<comment type="caution">
    <text evidence="4">The sequence shown here is derived from an EMBL/GenBank/DDBJ whole genome shotgun (WGS) entry which is preliminary data.</text>
</comment>
<protein>
    <recommendedName>
        <fullName evidence="6">Histidine kinase</fullName>
    </recommendedName>
</protein>
<keyword evidence="1" id="KW-0812">Transmembrane</keyword>
<feature type="domain" description="Signal transduction histidine kinase internal region" evidence="2">
    <location>
        <begin position="794"/>
        <end position="874"/>
    </location>
</feature>
<dbReference type="Gene3D" id="2.60.40.10">
    <property type="entry name" value="Immunoglobulins"/>
    <property type="match status" value="1"/>
</dbReference>
<dbReference type="InterPro" id="IPR011110">
    <property type="entry name" value="Reg_prop"/>
</dbReference>
<proteinExistence type="predicted"/>
<dbReference type="InterPro" id="IPR010559">
    <property type="entry name" value="Sig_transdc_His_kin_internal"/>
</dbReference>
<name>A0A7K1SM86_9BACT</name>
<dbReference type="Pfam" id="PF06580">
    <property type="entry name" value="His_kinase"/>
    <property type="match status" value="1"/>
</dbReference>
<reference evidence="4 5" key="1">
    <citation type="submission" date="2019-12" db="EMBL/GenBank/DDBJ databases">
        <title>Spirosoma sp. HMF4905 genome sequencing and assembly.</title>
        <authorList>
            <person name="Kang H."/>
            <person name="Cha I."/>
            <person name="Kim H."/>
            <person name="Joh K."/>
        </authorList>
    </citation>
    <scope>NUCLEOTIDE SEQUENCE [LARGE SCALE GENOMIC DNA]</scope>
    <source>
        <strain evidence="4 5">HMF4905</strain>
    </source>
</reference>
<gene>
    <name evidence="4" type="ORF">GO755_33020</name>
</gene>
<dbReference type="PANTHER" id="PTHR34220">
    <property type="entry name" value="SENSOR HISTIDINE KINASE YPDA"/>
    <property type="match status" value="1"/>
</dbReference>
<dbReference type="InterPro" id="IPR050640">
    <property type="entry name" value="Bact_2-comp_sensor_kinase"/>
</dbReference>
<evidence type="ECO:0000313" key="4">
    <source>
        <dbReference type="EMBL" id="MVM34897.1"/>
    </source>
</evidence>
<keyword evidence="1" id="KW-1133">Transmembrane helix</keyword>
<dbReference type="Proteomes" id="UP000436006">
    <property type="component" value="Unassembled WGS sequence"/>
</dbReference>
<sequence>MSITQDAPGFIWIATVKGVTRFDGLRCLNLTYQPDNPRSLSHRIARYVFTARDGTLWVGTQEGLNRFEPATQSFQRYSFTHLGAGCNFIRAITESQDGRLWLGTKEGVIHLNPVTGEASLLTLPYGPDTDAKNIRRMLLNGQTLWIGTQIGLYAYDLSTKRVRYFQHEAATATSLPDDHITSLARNPQTGEILVGTNQGYLTGLTPETGVFRIIARLGIDQPVSAILFTHTGDLWVGVSGAGLHHYDAQTNQFLRYLNNENNARSLISNSISALKEDRSGVIWVLTNDAGVCWFNPTVDKFHSLFDEVGYKPINTLGFDAAALSVDRTTNSLWVATRDGIVQINLKSKVYRQYHHDPKNANSLINNYVYSILADQRGQVWVGTSIGLDRLHPATGQVEHILSLTPPVKSVNGSIANLDKNIAGNQVFGLAEAPDGRLFIGTNEKLTIYDPKTGRFSHQFNDPRIEKLPGKNYNTLFFDRHQNLWVGGLGPVYKISPDLRLLATYTHSDDPQSLPDEGVTAFAEDRFGRMWLGTDNGLACLNQKTGKSQVFTTRQGLPFDDISALILVGDTLWLSTSHGLASMDVRRFQIKPFNETDGTAPSEFESGSAIQDSTGRIYFGGTHSLVYMQPNAIRQNRFVPPVYLISLRANGQEMVQNPSVTPSGLELQSNQNMFTFEMAALSFDNPADNQYAYKLENFDEDWNQEGNRSFASYTNVPPGDYVLHVIAANNDGVWNRAGYRLPITILAPFWKTAWFRVIALITLLTLTGFVVRWREQQRTREQREKSELRERIAASEMKALRSQMNPHFLYNSLNAIRLFILQNDSDNADKYLVKFARLMRLILDNSRQEWVSLASELEQLTLYLELEQLRFDHKFDFSVTADPSLSLEKTAIPPMIIQPYIENAILHGLAHKQTKGHIQLLIERQSDHLDCTVDDDGVGRAWTQSLKKQSSTHQSVGLRVTEDRLQLIGQRSGQAAGVTIIDKHDDQQQATGTKVVIQLPFISVRSENG</sequence>
<evidence type="ECO:0000259" key="2">
    <source>
        <dbReference type="Pfam" id="PF06580"/>
    </source>
</evidence>
<organism evidence="4 5">
    <name type="scientific">Spirosoma arboris</name>
    <dbReference type="NCBI Taxonomy" id="2682092"/>
    <lineage>
        <taxon>Bacteria</taxon>
        <taxon>Pseudomonadati</taxon>
        <taxon>Bacteroidota</taxon>
        <taxon>Cytophagia</taxon>
        <taxon>Cytophagales</taxon>
        <taxon>Cytophagaceae</taxon>
        <taxon>Spirosoma</taxon>
    </lineage>
</organism>